<organism evidence="2 3">
    <name type="scientific">Mikania micrantha</name>
    <name type="common">bitter vine</name>
    <dbReference type="NCBI Taxonomy" id="192012"/>
    <lineage>
        <taxon>Eukaryota</taxon>
        <taxon>Viridiplantae</taxon>
        <taxon>Streptophyta</taxon>
        <taxon>Embryophyta</taxon>
        <taxon>Tracheophyta</taxon>
        <taxon>Spermatophyta</taxon>
        <taxon>Magnoliopsida</taxon>
        <taxon>eudicotyledons</taxon>
        <taxon>Gunneridae</taxon>
        <taxon>Pentapetalae</taxon>
        <taxon>asterids</taxon>
        <taxon>campanulids</taxon>
        <taxon>Asterales</taxon>
        <taxon>Asteraceae</taxon>
        <taxon>Asteroideae</taxon>
        <taxon>Heliantheae alliance</taxon>
        <taxon>Eupatorieae</taxon>
        <taxon>Mikania</taxon>
    </lineage>
</organism>
<accession>A0A5N6Q5D4</accession>
<gene>
    <name evidence="2" type="ORF">E3N88_02194</name>
</gene>
<feature type="compositionally biased region" description="Basic and acidic residues" evidence="1">
    <location>
        <begin position="144"/>
        <end position="156"/>
    </location>
</feature>
<evidence type="ECO:0000313" key="3">
    <source>
        <dbReference type="Proteomes" id="UP000326396"/>
    </source>
</evidence>
<evidence type="ECO:0000313" key="2">
    <source>
        <dbReference type="EMBL" id="KAD7479058.1"/>
    </source>
</evidence>
<sequence length="210" mass="23529">MKDLMSLNNLGVWASTVKGISNLRYLGGLHVMISFKNKVDADSILSDCSKWEHWFTKLKTWEGNYIPYERIAIIAWLKVHGVPPQLWDPVVINLMGEKVGKLIQKSEASMEDSDLSLDCSFSDHRHWVPDFVKMSSPEISSGEQADRSGNRNDGKLKSGSWELGKDPGNEAVEGEKSKEVHGVANPCNGTFSLGIVKNMNKYSKNFIRND</sequence>
<protein>
    <submittedName>
        <fullName evidence="2">Uncharacterized protein</fullName>
    </submittedName>
</protein>
<dbReference type="AlphaFoldDB" id="A0A5N6Q5D4"/>
<feature type="region of interest" description="Disordered" evidence="1">
    <location>
        <begin position="137"/>
        <end position="178"/>
    </location>
</feature>
<reference evidence="2 3" key="1">
    <citation type="submission" date="2019-05" db="EMBL/GenBank/DDBJ databases">
        <title>Mikania micrantha, genome provides insights into the molecular mechanism of rapid growth.</title>
        <authorList>
            <person name="Liu B."/>
        </authorList>
    </citation>
    <scope>NUCLEOTIDE SEQUENCE [LARGE SCALE GENOMIC DNA]</scope>
    <source>
        <strain evidence="2">NLD-2019</strain>
        <tissue evidence="2">Leaf</tissue>
    </source>
</reference>
<proteinExistence type="predicted"/>
<name>A0A5N6Q5D4_9ASTR</name>
<comment type="caution">
    <text evidence="2">The sequence shown here is derived from an EMBL/GenBank/DDBJ whole genome shotgun (WGS) entry which is preliminary data.</text>
</comment>
<keyword evidence="3" id="KW-1185">Reference proteome</keyword>
<dbReference type="Proteomes" id="UP000326396">
    <property type="component" value="Linkage Group LG1"/>
</dbReference>
<evidence type="ECO:0000256" key="1">
    <source>
        <dbReference type="SAM" id="MobiDB-lite"/>
    </source>
</evidence>
<dbReference type="OrthoDB" id="1735730at2759"/>
<dbReference type="EMBL" id="SZYD01000001">
    <property type="protein sequence ID" value="KAD7479058.1"/>
    <property type="molecule type" value="Genomic_DNA"/>
</dbReference>
<feature type="compositionally biased region" description="Basic and acidic residues" evidence="1">
    <location>
        <begin position="163"/>
        <end position="178"/>
    </location>
</feature>